<accession>A0A420HD38</accession>
<keyword evidence="2" id="KW-0805">Transcription regulation</keyword>
<keyword evidence="7" id="KW-1185">Reference proteome</keyword>
<dbReference type="EMBL" id="MCFK01009066">
    <property type="protein sequence ID" value="RKF55307.1"/>
    <property type="molecule type" value="Genomic_DNA"/>
</dbReference>
<dbReference type="STRING" id="212602.A0A420HD38"/>
<dbReference type="AlphaFoldDB" id="A0A420HD38"/>
<evidence type="ECO:0000313" key="6">
    <source>
        <dbReference type="EMBL" id="RKF55307.1"/>
    </source>
</evidence>
<feature type="region of interest" description="Disordered" evidence="4">
    <location>
        <begin position="1"/>
        <end position="38"/>
    </location>
</feature>
<dbReference type="OrthoDB" id="258627at2759"/>
<organism evidence="6 7">
    <name type="scientific">Erysiphe neolycopersici</name>
    <dbReference type="NCBI Taxonomy" id="212602"/>
    <lineage>
        <taxon>Eukaryota</taxon>
        <taxon>Fungi</taxon>
        <taxon>Dikarya</taxon>
        <taxon>Ascomycota</taxon>
        <taxon>Pezizomycotina</taxon>
        <taxon>Leotiomycetes</taxon>
        <taxon>Erysiphales</taxon>
        <taxon>Erysiphaceae</taxon>
        <taxon>Erysiphe</taxon>
    </lineage>
</organism>
<feature type="domain" description="NOT2/NOT3/NOT5 C-terminal" evidence="5">
    <location>
        <begin position="377"/>
        <end position="497"/>
    </location>
</feature>
<proteinExistence type="inferred from homology"/>
<gene>
    <name evidence="6" type="ORF">OnM2_090021</name>
</gene>
<comment type="caution">
    <text evidence="6">The sequence shown here is derived from an EMBL/GenBank/DDBJ whole genome shotgun (WGS) entry which is preliminary data.</text>
</comment>
<reference evidence="6 7" key="1">
    <citation type="journal article" date="2018" name="BMC Genomics">
        <title>Comparative genome analyses reveal sequence features reflecting distinct modes of host-adaptation between dicot and monocot powdery mildew.</title>
        <authorList>
            <person name="Wu Y."/>
            <person name="Ma X."/>
            <person name="Pan Z."/>
            <person name="Kale S.D."/>
            <person name="Song Y."/>
            <person name="King H."/>
            <person name="Zhang Q."/>
            <person name="Presley C."/>
            <person name="Deng X."/>
            <person name="Wei C.I."/>
            <person name="Xiao S."/>
        </authorList>
    </citation>
    <scope>NUCLEOTIDE SEQUENCE [LARGE SCALE GENOMIC DNA]</scope>
    <source>
        <strain evidence="6">UMSG2</strain>
    </source>
</reference>
<comment type="similarity">
    <text evidence="1">Belongs to the CNOT2/3/5 family.</text>
</comment>
<name>A0A420HD38_9PEZI</name>
<feature type="compositionally biased region" description="Low complexity" evidence="4">
    <location>
        <begin position="21"/>
        <end position="36"/>
    </location>
</feature>
<feature type="compositionally biased region" description="Polar residues" evidence="4">
    <location>
        <begin position="1"/>
        <end position="13"/>
    </location>
</feature>
<dbReference type="Gene3D" id="2.30.30.1020">
    <property type="entry name" value="CCR4-NOT complex subunit 2/3/5, C-terminal domain"/>
    <property type="match status" value="1"/>
</dbReference>
<dbReference type="InterPro" id="IPR007282">
    <property type="entry name" value="NOT2/3/5_C"/>
</dbReference>
<evidence type="ECO:0000256" key="3">
    <source>
        <dbReference type="ARBA" id="ARBA00023163"/>
    </source>
</evidence>
<evidence type="ECO:0000256" key="1">
    <source>
        <dbReference type="ARBA" id="ARBA00007682"/>
    </source>
</evidence>
<dbReference type="PANTHER" id="PTHR23326">
    <property type="entry name" value="CCR4 NOT-RELATED"/>
    <property type="match status" value="1"/>
</dbReference>
<dbReference type="InterPro" id="IPR038635">
    <property type="entry name" value="CCR4-NOT_su2/3/5_C_sf"/>
</dbReference>
<sequence length="509" mass="56204">MNRSATGPQSMRTLPNGFPNRPQIIPSRSVSSRIPPGSKMASNGATWAFGGGIPMSNASLAGLRPSPMTSFAQTIGGSSVPSTPLDLSEFPSLSDNQPQQSQSAWTVSGARNIGHSQNIRLQQQPSIPIQQQDDIFSTSSQISNNNNQGGFRFGTQNSVSQVSQTQNTEEFPPLGHNANDEIGQDRGSNLMPNTGFSAQSSGLGFVPSSVTPSTRINGLLNAISNSSRANSSNVPTSRFIPSETDESITGVTNLRSFNEPNLNEVQDHDATSHSNPKLGPEELNSHALISRQNITHHPNLPCKHPPNIDSNSQMNQEESKNTEVQDILSCMSEIDRWGLKGLSMMMNNFPTYAALVTGSDLTSLGFDLSSSDLISNQIYSLWDNDPPRPAMLSYKLPECYTVSNVAQLETKMANFNDEALIFMFYSSPGDIQQVMAAQELHNRNWRYHKKLQVWLTKDEMMVPQSTGNGTERGYYIFFDIKNWQRERRELTLVYDDLESQNFTDHYLGR</sequence>
<dbReference type="Pfam" id="PF04153">
    <property type="entry name" value="NOT2_3_5_C"/>
    <property type="match status" value="1"/>
</dbReference>
<dbReference type="Proteomes" id="UP000286134">
    <property type="component" value="Unassembled WGS sequence"/>
</dbReference>
<evidence type="ECO:0000259" key="5">
    <source>
        <dbReference type="Pfam" id="PF04153"/>
    </source>
</evidence>
<evidence type="ECO:0000313" key="7">
    <source>
        <dbReference type="Proteomes" id="UP000286134"/>
    </source>
</evidence>
<keyword evidence="3" id="KW-0804">Transcription</keyword>
<evidence type="ECO:0000256" key="4">
    <source>
        <dbReference type="SAM" id="MobiDB-lite"/>
    </source>
</evidence>
<evidence type="ECO:0000256" key="2">
    <source>
        <dbReference type="ARBA" id="ARBA00023015"/>
    </source>
</evidence>
<dbReference type="GO" id="GO:0030015">
    <property type="term" value="C:CCR4-NOT core complex"/>
    <property type="evidence" value="ECO:0007669"/>
    <property type="project" value="InterPro"/>
</dbReference>
<dbReference type="GO" id="GO:0006355">
    <property type="term" value="P:regulation of DNA-templated transcription"/>
    <property type="evidence" value="ECO:0007669"/>
    <property type="project" value="InterPro"/>
</dbReference>
<dbReference type="InterPro" id="IPR040168">
    <property type="entry name" value="Not2/3/5"/>
</dbReference>
<protein>
    <submittedName>
        <fullName evidence="6">Putative not2 family protein</fullName>
    </submittedName>
</protein>
<dbReference type="GO" id="GO:0000289">
    <property type="term" value="P:nuclear-transcribed mRNA poly(A) tail shortening"/>
    <property type="evidence" value="ECO:0007669"/>
    <property type="project" value="UniProtKB-ARBA"/>
</dbReference>